<keyword evidence="7" id="KW-1185">Reference proteome</keyword>
<dbReference type="Gene3D" id="3.90.180.10">
    <property type="entry name" value="Medium-chain alcohol dehydrogenases, catalytic domain"/>
    <property type="match status" value="1"/>
</dbReference>
<evidence type="ECO:0000259" key="4">
    <source>
        <dbReference type="Pfam" id="PF00107"/>
    </source>
</evidence>
<feature type="domain" description="Alcohol dehydrogenase-like N-terminal" evidence="5">
    <location>
        <begin position="3"/>
        <end position="65"/>
    </location>
</feature>
<protein>
    <submittedName>
        <fullName evidence="6">NAD(P)-binding protein</fullName>
    </submittedName>
</protein>
<dbReference type="InterPro" id="IPR011032">
    <property type="entry name" value="GroES-like_sf"/>
</dbReference>
<dbReference type="SUPFAM" id="SSF50129">
    <property type="entry name" value="GroES-like"/>
    <property type="match status" value="1"/>
</dbReference>
<dbReference type="RefSeq" id="XP_033655139.1">
    <property type="nucleotide sequence ID" value="XM_033798168.1"/>
</dbReference>
<evidence type="ECO:0000256" key="2">
    <source>
        <dbReference type="ARBA" id="ARBA00011245"/>
    </source>
</evidence>
<proteinExistence type="inferred from homology"/>
<accession>A0A6A6JLR0</accession>
<feature type="domain" description="Alcohol dehydrogenase-like C-terminal" evidence="4">
    <location>
        <begin position="117"/>
        <end position="196"/>
    </location>
</feature>
<dbReference type="InterPro" id="IPR036291">
    <property type="entry name" value="NAD(P)-bd_dom_sf"/>
</dbReference>
<dbReference type="GeneID" id="54551343"/>
<dbReference type="OrthoDB" id="3509362at2759"/>
<keyword evidence="3" id="KW-0560">Oxidoreductase</keyword>
<dbReference type="GO" id="GO:0016651">
    <property type="term" value="F:oxidoreductase activity, acting on NAD(P)H"/>
    <property type="evidence" value="ECO:0007669"/>
    <property type="project" value="InterPro"/>
</dbReference>
<dbReference type="EMBL" id="ML986490">
    <property type="protein sequence ID" value="KAF2277600.1"/>
    <property type="molecule type" value="Genomic_DNA"/>
</dbReference>
<dbReference type="SUPFAM" id="SSF51735">
    <property type="entry name" value="NAD(P)-binding Rossmann-fold domains"/>
    <property type="match status" value="1"/>
</dbReference>
<dbReference type="InterPro" id="IPR013149">
    <property type="entry name" value="ADH-like_C"/>
</dbReference>
<dbReference type="InterPro" id="IPR047122">
    <property type="entry name" value="Trans-enoyl_RdTase-like"/>
</dbReference>
<dbReference type="Gene3D" id="3.40.50.720">
    <property type="entry name" value="NAD(P)-binding Rossmann-like Domain"/>
    <property type="match status" value="1"/>
</dbReference>
<dbReference type="InterPro" id="IPR013154">
    <property type="entry name" value="ADH-like_N"/>
</dbReference>
<organism evidence="6 7">
    <name type="scientific">Westerdykella ornata</name>
    <dbReference type="NCBI Taxonomy" id="318751"/>
    <lineage>
        <taxon>Eukaryota</taxon>
        <taxon>Fungi</taxon>
        <taxon>Dikarya</taxon>
        <taxon>Ascomycota</taxon>
        <taxon>Pezizomycotina</taxon>
        <taxon>Dothideomycetes</taxon>
        <taxon>Pleosporomycetidae</taxon>
        <taxon>Pleosporales</taxon>
        <taxon>Sporormiaceae</taxon>
        <taxon>Westerdykella</taxon>
    </lineage>
</organism>
<dbReference type="PANTHER" id="PTHR45348">
    <property type="entry name" value="HYPOTHETICAL OXIDOREDUCTASE (EUROFUNG)"/>
    <property type="match status" value="1"/>
</dbReference>
<dbReference type="CDD" id="cd08249">
    <property type="entry name" value="enoyl_reductase_like"/>
    <property type="match status" value="1"/>
</dbReference>
<reference evidence="6" key="1">
    <citation type="journal article" date="2020" name="Stud. Mycol.">
        <title>101 Dothideomycetes genomes: a test case for predicting lifestyles and emergence of pathogens.</title>
        <authorList>
            <person name="Haridas S."/>
            <person name="Albert R."/>
            <person name="Binder M."/>
            <person name="Bloem J."/>
            <person name="Labutti K."/>
            <person name="Salamov A."/>
            <person name="Andreopoulos B."/>
            <person name="Baker S."/>
            <person name="Barry K."/>
            <person name="Bills G."/>
            <person name="Bluhm B."/>
            <person name="Cannon C."/>
            <person name="Castanera R."/>
            <person name="Culley D."/>
            <person name="Daum C."/>
            <person name="Ezra D."/>
            <person name="Gonzalez J."/>
            <person name="Henrissat B."/>
            <person name="Kuo A."/>
            <person name="Liang C."/>
            <person name="Lipzen A."/>
            <person name="Lutzoni F."/>
            <person name="Magnuson J."/>
            <person name="Mondo S."/>
            <person name="Nolan M."/>
            <person name="Ohm R."/>
            <person name="Pangilinan J."/>
            <person name="Park H.-J."/>
            <person name="Ramirez L."/>
            <person name="Alfaro M."/>
            <person name="Sun H."/>
            <person name="Tritt A."/>
            <person name="Yoshinaga Y."/>
            <person name="Zwiers L.-H."/>
            <person name="Turgeon B."/>
            <person name="Goodwin S."/>
            <person name="Spatafora J."/>
            <person name="Crous P."/>
            <person name="Grigoriev I."/>
        </authorList>
    </citation>
    <scope>NUCLEOTIDE SEQUENCE</scope>
    <source>
        <strain evidence="6">CBS 379.55</strain>
    </source>
</reference>
<evidence type="ECO:0000256" key="1">
    <source>
        <dbReference type="ARBA" id="ARBA00008072"/>
    </source>
</evidence>
<dbReference type="AlphaFoldDB" id="A0A6A6JLR0"/>
<comment type="similarity">
    <text evidence="1">Belongs to the zinc-containing alcohol dehydrogenase family.</text>
</comment>
<comment type="subunit">
    <text evidence="2">Monomer.</text>
</comment>
<evidence type="ECO:0000256" key="3">
    <source>
        <dbReference type="ARBA" id="ARBA00023002"/>
    </source>
</evidence>
<evidence type="ECO:0000313" key="6">
    <source>
        <dbReference type="EMBL" id="KAF2277600.1"/>
    </source>
</evidence>
<sequence>MKMSYPTILGSPIAGVVEALGPGVTKVSVGDRVACGTKIFSQKQAKYGGHQRFCVVDEAEVVEIGDVPFIQAIPLVSYTPPSALFSPHRLALTRPTIPPSPDSKNGKKILIYGGSSAMGSLSISYARLAGYTTITTCSARNFPLVQSLGADFIFDHSDPDTPRRIRELGKIDYWFDCIALPASASAILKILAPDGEEGAVTPAHILALLPYERPGMPKLPKGITAQMHLFSTGAEENREWRDWALSKGGFLERGIKEGWIQGVPPKVIGGLEKVGEGLDMVFEGVSGCKVVVEPWA</sequence>
<dbReference type="Pfam" id="PF08240">
    <property type="entry name" value="ADH_N"/>
    <property type="match status" value="1"/>
</dbReference>
<dbReference type="PANTHER" id="PTHR45348:SF2">
    <property type="entry name" value="ZINC-TYPE ALCOHOL DEHYDROGENASE-LIKE PROTEIN C2E1P3.01"/>
    <property type="match status" value="1"/>
</dbReference>
<evidence type="ECO:0000259" key="5">
    <source>
        <dbReference type="Pfam" id="PF08240"/>
    </source>
</evidence>
<gene>
    <name evidence="6" type="ORF">EI97DRAFT_432455</name>
</gene>
<name>A0A6A6JLR0_WESOR</name>
<dbReference type="Proteomes" id="UP000800097">
    <property type="component" value="Unassembled WGS sequence"/>
</dbReference>
<evidence type="ECO:0000313" key="7">
    <source>
        <dbReference type="Proteomes" id="UP000800097"/>
    </source>
</evidence>
<dbReference type="Pfam" id="PF00107">
    <property type="entry name" value="ADH_zinc_N"/>
    <property type="match status" value="1"/>
</dbReference>